<dbReference type="Proteomes" id="UP000295620">
    <property type="component" value="Unassembled WGS sequence"/>
</dbReference>
<protein>
    <submittedName>
        <fullName evidence="1">ParB-like nuclease family protein</fullName>
    </submittedName>
</protein>
<accession>A0A4R6SZX3</accession>
<evidence type="ECO:0000313" key="2">
    <source>
        <dbReference type="Proteomes" id="UP000295620"/>
    </source>
</evidence>
<reference evidence="1 2" key="1">
    <citation type="submission" date="2019-03" db="EMBL/GenBank/DDBJ databases">
        <title>Genomic Encyclopedia of Archaeal and Bacterial Type Strains, Phase II (KMG-II): from individual species to whole genera.</title>
        <authorList>
            <person name="Goeker M."/>
        </authorList>
    </citation>
    <scope>NUCLEOTIDE SEQUENCE [LARGE SCALE GENOMIC DNA]</scope>
    <source>
        <strain evidence="1 2">DSM 19035</strain>
    </source>
</reference>
<organism evidence="1 2">
    <name type="scientific">Pedobacter metabolipauper</name>
    <dbReference type="NCBI Taxonomy" id="425513"/>
    <lineage>
        <taxon>Bacteria</taxon>
        <taxon>Pseudomonadati</taxon>
        <taxon>Bacteroidota</taxon>
        <taxon>Sphingobacteriia</taxon>
        <taxon>Sphingobacteriales</taxon>
        <taxon>Sphingobacteriaceae</taxon>
        <taxon>Pedobacter</taxon>
    </lineage>
</organism>
<dbReference type="SUPFAM" id="SSF110849">
    <property type="entry name" value="ParB/Sulfiredoxin"/>
    <property type="match status" value="1"/>
</dbReference>
<dbReference type="EMBL" id="SNYC01000003">
    <property type="protein sequence ID" value="TDQ12026.1"/>
    <property type="molecule type" value="Genomic_DNA"/>
</dbReference>
<dbReference type="AlphaFoldDB" id="A0A4R6SZX3"/>
<sequence>MWPDESDDLTGVQTGMAIAGAIRDGIHGLRTLVAAAGDALGINKAAPGMKWQSVDSEGGRLGYSMAQVPSEGGIKDALGHLGDGASALAFNGSLAKCTTGTLLAKTGQEGRAASEGVKIIKDGDAASNMLNPFDLTATHGTTGSNLKKVEALIKKDGGITDPVKYIEHKGNKYMVDGHRRVQAAKKLGFSQVPVQAEQLPYGSYRTTADFQFTKH</sequence>
<evidence type="ECO:0000313" key="1">
    <source>
        <dbReference type="EMBL" id="TDQ12026.1"/>
    </source>
</evidence>
<name>A0A4R6SZX3_9SPHI</name>
<comment type="caution">
    <text evidence="1">The sequence shown here is derived from an EMBL/GenBank/DDBJ whole genome shotgun (WGS) entry which is preliminary data.</text>
</comment>
<dbReference type="InterPro" id="IPR036086">
    <property type="entry name" value="ParB/Sulfiredoxin_sf"/>
</dbReference>
<proteinExistence type="predicted"/>
<dbReference type="Gene3D" id="3.90.1530.10">
    <property type="entry name" value="Conserved hypothetical protein from pyrococcus furiosus pfu- 392566-001, ParB domain"/>
    <property type="match status" value="1"/>
</dbReference>
<dbReference type="CDD" id="cd16387">
    <property type="entry name" value="ParB_N_Srx"/>
    <property type="match status" value="1"/>
</dbReference>
<gene>
    <name evidence="1" type="ORF">ATK78_1156</name>
</gene>
<keyword evidence="2" id="KW-1185">Reference proteome</keyword>